<dbReference type="Proteomes" id="UP001565927">
    <property type="component" value="Unassembled WGS sequence"/>
</dbReference>
<keyword evidence="5" id="KW-1185">Reference proteome</keyword>
<feature type="chain" id="PRO_5046200728" evidence="2">
    <location>
        <begin position="27"/>
        <end position="208"/>
    </location>
</feature>
<dbReference type="PROSITE" id="PS51257">
    <property type="entry name" value="PROKAR_LIPOPROTEIN"/>
    <property type="match status" value="1"/>
</dbReference>
<dbReference type="Pfam" id="PF19843">
    <property type="entry name" value="DUF6318"/>
    <property type="match status" value="1"/>
</dbReference>
<evidence type="ECO:0000256" key="2">
    <source>
        <dbReference type="SAM" id="SignalP"/>
    </source>
</evidence>
<evidence type="ECO:0000259" key="3">
    <source>
        <dbReference type="Pfam" id="PF19843"/>
    </source>
</evidence>
<feature type="domain" description="DUF6318" evidence="3">
    <location>
        <begin position="69"/>
        <end position="207"/>
    </location>
</feature>
<keyword evidence="2" id="KW-0732">Signal</keyword>
<sequence length="208" mass="22141">MTPARPLVATAAGLALAGLLASCSNATPPAPEPAAPATATATGGTRHEHDAGTLKATSSRTPAATISQPPPPARDELIDVHDETGASLFAAYFLRVLNHARATGDSSTLHSISIDSCTGCKFYADVVDEYQKRGYTTPEFVLQFIGTSVDAWDPESGYARLTVTVDRPGYSTFDRSGSLISSDEADPGAEFWIEVAWRDEHWMVLEVE</sequence>
<dbReference type="InterPro" id="IPR046281">
    <property type="entry name" value="DUF6318"/>
</dbReference>
<dbReference type="EMBL" id="JBGFTU010000004">
    <property type="protein sequence ID" value="MEZ0164064.1"/>
    <property type="molecule type" value="Genomic_DNA"/>
</dbReference>
<organism evidence="4 5">
    <name type="scientific">Kineococcus halophytocola</name>
    <dbReference type="NCBI Taxonomy" id="3234027"/>
    <lineage>
        <taxon>Bacteria</taxon>
        <taxon>Bacillati</taxon>
        <taxon>Actinomycetota</taxon>
        <taxon>Actinomycetes</taxon>
        <taxon>Kineosporiales</taxon>
        <taxon>Kineosporiaceae</taxon>
        <taxon>Kineococcus</taxon>
    </lineage>
</organism>
<protein>
    <submittedName>
        <fullName evidence="4">DUF6318 family protein</fullName>
    </submittedName>
</protein>
<dbReference type="RefSeq" id="WP_370440310.1">
    <property type="nucleotide sequence ID" value="NZ_JBGFTU010000004.1"/>
</dbReference>
<feature type="compositionally biased region" description="Polar residues" evidence="1">
    <location>
        <begin position="55"/>
        <end position="67"/>
    </location>
</feature>
<evidence type="ECO:0000256" key="1">
    <source>
        <dbReference type="SAM" id="MobiDB-lite"/>
    </source>
</evidence>
<feature type="region of interest" description="Disordered" evidence="1">
    <location>
        <begin position="27"/>
        <end position="76"/>
    </location>
</feature>
<comment type="caution">
    <text evidence="4">The sequence shown here is derived from an EMBL/GenBank/DDBJ whole genome shotgun (WGS) entry which is preliminary data.</text>
</comment>
<reference evidence="4 5" key="1">
    <citation type="submission" date="2024-07" db="EMBL/GenBank/DDBJ databases">
        <authorList>
            <person name="Thanompreechachai J."/>
            <person name="Duangmal K."/>
        </authorList>
    </citation>
    <scope>NUCLEOTIDE SEQUENCE [LARGE SCALE GENOMIC DNA]</scope>
    <source>
        <strain evidence="4 5">LSe6-4</strain>
    </source>
</reference>
<proteinExistence type="predicted"/>
<evidence type="ECO:0000313" key="5">
    <source>
        <dbReference type="Proteomes" id="UP001565927"/>
    </source>
</evidence>
<name>A0ABV4GYB5_9ACTN</name>
<gene>
    <name evidence="4" type="ORF">AB2L27_04695</name>
</gene>
<feature type="compositionally biased region" description="Low complexity" evidence="1">
    <location>
        <begin position="35"/>
        <end position="44"/>
    </location>
</feature>
<evidence type="ECO:0000313" key="4">
    <source>
        <dbReference type="EMBL" id="MEZ0164064.1"/>
    </source>
</evidence>
<feature type="signal peptide" evidence="2">
    <location>
        <begin position="1"/>
        <end position="26"/>
    </location>
</feature>
<accession>A0ABV4GYB5</accession>